<comment type="similarity">
    <text evidence="3 15">Belongs to the cytidine and deoxycytidylate deaminase family.</text>
</comment>
<dbReference type="SUPFAM" id="SSF53927">
    <property type="entry name" value="Cytidine deaminase-like"/>
    <property type="match status" value="1"/>
</dbReference>
<dbReference type="GO" id="GO:0042802">
    <property type="term" value="F:identical protein binding"/>
    <property type="evidence" value="ECO:0007669"/>
    <property type="project" value="UniProtKB-ARBA"/>
</dbReference>
<evidence type="ECO:0000313" key="18">
    <source>
        <dbReference type="Proteomes" id="UP000657006"/>
    </source>
</evidence>
<keyword evidence="7 15" id="KW-0378">Hydrolase</keyword>
<dbReference type="InterPro" id="IPR016192">
    <property type="entry name" value="APOBEC/CMP_deaminase_Zn-bd"/>
</dbReference>
<name>A0A926DQI8_9FIRM</name>
<dbReference type="Pfam" id="PF00383">
    <property type="entry name" value="dCMP_cyt_deam_1"/>
    <property type="match status" value="1"/>
</dbReference>
<evidence type="ECO:0000256" key="6">
    <source>
        <dbReference type="ARBA" id="ARBA00022723"/>
    </source>
</evidence>
<dbReference type="NCBIfam" id="NF004064">
    <property type="entry name" value="PRK05578.1"/>
    <property type="match status" value="1"/>
</dbReference>
<feature type="active site" description="Proton donor" evidence="12">
    <location>
        <position position="55"/>
    </location>
</feature>
<dbReference type="GO" id="GO:0008270">
    <property type="term" value="F:zinc ion binding"/>
    <property type="evidence" value="ECO:0007669"/>
    <property type="project" value="UniProtKB-UniRule"/>
</dbReference>
<dbReference type="Gene3D" id="3.40.140.10">
    <property type="entry name" value="Cytidine Deaminase, domain 2"/>
    <property type="match status" value="1"/>
</dbReference>
<evidence type="ECO:0000256" key="14">
    <source>
        <dbReference type="PIRSR" id="PIRSR606262-3"/>
    </source>
</evidence>
<dbReference type="NCBIfam" id="TIGR01354">
    <property type="entry name" value="cyt_deam_tetra"/>
    <property type="match status" value="1"/>
</dbReference>
<comment type="function">
    <text evidence="2 15">This enzyme scavenges exogenous and endogenous cytidine and 2'-deoxycytidine for UMP synthesis.</text>
</comment>
<evidence type="ECO:0000256" key="3">
    <source>
        <dbReference type="ARBA" id="ARBA00006576"/>
    </source>
</evidence>
<evidence type="ECO:0000256" key="12">
    <source>
        <dbReference type="PIRSR" id="PIRSR606262-1"/>
    </source>
</evidence>
<dbReference type="GO" id="GO:0004126">
    <property type="term" value="F:cytidine deaminase activity"/>
    <property type="evidence" value="ECO:0007669"/>
    <property type="project" value="UniProtKB-UniRule"/>
</dbReference>
<evidence type="ECO:0000256" key="8">
    <source>
        <dbReference type="ARBA" id="ARBA00022833"/>
    </source>
</evidence>
<feature type="binding site" evidence="14">
    <location>
        <position position="89"/>
    </location>
    <ligand>
        <name>Zn(2+)</name>
        <dbReference type="ChEBI" id="CHEBI:29105"/>
        <note>catalytic</note>
    </ligand>
</feature>
<dbReference type="InterPro" id="IPR006262">
    <property type="entry name" value="Cyt_deam_tetra"/>
</dbReference>
<evidence type="ECO:0000256" key="9">
    <source>
        <dbReference type="ARBA" id="ARBA00032005"/>
    </source>
</evidence>
<dbReference type="InterPro" id="IPR002125">
    <property type="entry name" value="CMP_dCMP_dom"/>
</dbReference>
<feature type="binding site" evidence="14">
    <location>
        <position position="86"/>
    </location>
    <ligand>
        <name>Zn(2+)</name>
        <dbReference type="ChEBI" id="CHEBI:29105"/>
        <note>catalytic</note>
    </ligand>
</feature>
<accession>A0A926DQI8</accession>
<protein>
    <recommendedName>
        <fullName evidence="5 15">Cytidine deaminase</fullName>
        <ecNumber evidence="4 15">3.5.4.5</ecNumber>
    </recommendedName>
    <alternativeName>
        <fullName evidence="9 15">Cytidine aminohydrolase</fullName>
    </alternativeName>
</protein>
<dbReference type="EC" id="3.5.4.5" evidence="4 15"/>
<organism evidence="17 18">
    <name type="scientific">Bianquea renquensis</name>
    <dbReference type="NCBI Taxonomy" id="2763661"/>
    <lineage>
        <taxon>Bacteria</taxon>
        <taxon>Bacillati</taxon>
        <taxon>Bacillota</taxon>
        <taxon>Clostridia</taxon>
        <taxon>Eubacteriales</taxon>
        <taxon>Bianqueaceae</taxon>
        <taxon>Bianquea</taxon>
    </lineage>
</organism>
<dbReference type="InterPro" id="IPR050202">
    <property type="entry name" value="Cyt/Deoxycyt_deaminase"/>
</dbReference>
<dbReference type="GO" id="GO:0055086">
    <property type="term" value="P:nucleobase-containing small molecule metabolic process"/>
    <property type="evidence" value="ECO:0007669"/>
    <property type="project" value="UniProtKB-ARBA"/>
</dbReference>
<keyword evidence="6 14" id="KW-0479">Metal-binding</keyword>
<dbReference type="GO" id="GO:0005829">
    <property type="term" value="C:cytosol"/>
    <property type="evidence" value="ECO:0007669"/>
    <property type="project" value="TreeGrafter"/>
</dbReference>
<comment type="catalytic activity">
    <reaction evidence="10 15">
        <text>2'-deoxycytidine + H2O + H(+) = 2'-deoxyuridine + NH4(+)</text>
        <dbReference type="Rhea" id="RHEA:13433"/>
        <dbReference type="ChEBI" id="CHEBI:15377"/>
        <dbReference type="ChEBI" id="CHEBI:15378"/>
        <dbReference type="ChEBI" id="CHEBI:15698"/>
        <dbReference type="ChEBI" id="CHEBI:16450"/>
        <dbReference type="ChEBI" id="CHEBI:28938"/>
        <dbReference type="EC" id="3.5.4.5"/>
    </reaction>
</comment>
<dbReference type="InterPro" id="IPR016193">
    <property type="entry name" value="Cytidine_deaminase-like"/>
</dbReference>
<dbReference type="FunFam" id="3.40.140.10:FF:000008">
    <property type="entry name" value="Cytidine deaminase"/>
    <property type="match status" value="1"/>
</dbReference>
<gene>
    <name evidence="17" type="ORF">H8730_07340</name>
</gene>
<dbReference type="PANTHER" id="PTHR11644">
    <property type="entry name" value="CYTIDINE DEAMINASE"/>
    <property type="match status" value="1"/>
</dbReference>
<evidence type="ECO:0000256" key="7">
    <source>
        <dbReference type="ARBA" id="ARBA00022801"/>
    </source>
</evidence>
<feature type="binding site" evidence="13">
    <location>
        <begin position="42"/>
        <end position="48"/>
    </location>
    <ligand>
        <name>substrate</name>
    </ligand>
</feature>
<evidence type="ECO:0000256" key="15">
    <source>
        <dbReference type="RuleBase" id="RU364006"/>
    </source>
</evidence>
<dbReference type="Proteomes" id="UP000657006">
    <property type="component" value="Unassembled WGS sequence"/>
</dbReference>
<keyword evidence="8 14" id="KW-0862">Zinc</keyword>
<dbReference type="AlphaFoldDB" id="A0A926DQI8"/>
<evidence type="ECO:0000259" key="16">
    <source>
        <dbReference type="PROSITE" id="PS51747"/>
    </source>
</evidence>
<proteinExistence type="inferred from homology"/>
<comment type="catalytic activity">
    <reaction evidence="11 15">
        <text>cytidine + H2O + H(+) = uridine + NH4(+)</text>
        <dbReference type="Rhea" id="RHEA:16069"/>
        <dbReference type="ChEBI" id="CHEBI:15377"/>
        <dbReference type="ChEBI" id="CHEBI:15378"/>
        <dbReference type="ChEBI" id="CHEBI:16704"/>
        <dbReference type="ChEBI" id="CHEBI:17562"/>
        <dbReference type="ChEBI" id="CHEBI:28938"/>
        <dbReference type="EC" id="3.5.4.5"/>
    </reaction>
</comment>
<dbReference type="GO" id="GO:0072527">
    <property type="term" value="P:pyrimidine-containing compound metabolic process"/>
    <property type="evidence" value="ECO:0007669"/>
    <property type="project" value="UniProtKB-ARBA"/>
</dbReference>
<evidence type="ECO:0000313" key="17">
    <source>
        <dbReference type="EMBL" id="MBC8543355.1"/>
    </source>
</evidence>
<evidence type="ECO:0000256" key="4">
    <source>
        <dbReference type="ARBA" id="ARBA00012783"/>
    </source>
</evidence>
<sequence>MKNEELLAAARAAMEHSYSPYSGFRVGAAVLAQSGRIYSGCNIENASYGATICAERCAIFSGIAQGERRFIKLAVVSSGDGYPWPCGICRQVMLEFMPPEGSILLEDKGKILELALDELMPHGFTKEALSSE</sequence>
<dbReference type="PANTHER" id="PTHR11644:SF2">
    <property type="entry name" value="CYTIDINE DEAMINASE"/>
    <property type="match status" value="1"/>
</dbReference>
<feature type="domain" description="CMP/dCMP-type deaminase" evidence="16">
    <location>
        <begin position="1"/>
        <end position="127"/>
    </location>
</feature>
<evidence type="ECO:0000256" key="10">
    <source>
        <dbReference type="ARBA" id="ARBA00049252"/>
    </source>
</evidence>
<evidence type="ECO:0000256" key="5">
    <source>
        <dbReference type="ARBA" id="ARBA00018266"/>
    </source>
</evidence>
<dbReference type="EMBL" id="JACRSQ010000008">
    <property type="protein sequence ID" value="MBC8543355.1"/>
    <property type="molecule type" value="Genomic_DNA"/>
</dbReference>
<dbReference type="PROSITE" id="PS00903">
    <property type="entry name" value="CYT_DCMP_DEAMINASES_1"/>
    <property type="match status" value="1"/>
</dbReference>
<keyword evidence="18" id="KW-1185">Reference proteome</keyword>
<comment type="cofactor">
    <cofactor evidence="1 14 15">
        <name>Zn(2+)</name>
        <dbReference type="ChEBI" id="CHEBI:29105"/>
    </cofactor>
</comment>
<evidence type="ECO:0000256" key="1">
    <source>
        <dbReference type="ARBA" id="ARBA00001947"/>
    </source>
</evidence>
<feature type="binding site" evidence="14">
    <location>
        <position position="53"/>
    </location>
    <ligand>
        <name>Zn(2+)</name>
        <dbReference type="ChEBI" id="CHEBI:29105"/>
        <note>catalytic</note>
    </ligand>
</feature>
<reference evidence="17" key="1">
    <citation type="submission" date="2020-08" db="EMBL/GenBank/DDBJ databases">
        <title>Genome public.</title>
        <authorList>
            <person name="Liu C."/>
            <person name="Sun Q."/>
        </authorList>
    </citation>
    <scope>NUCLEOTIDE SEQUENCE</scope>
    <source>
        <strain evidence="17">NSJ-32</strain>
    </source>
</reference>
<evidence type="ECO:0000256" key="13">
    <source>
        <dbReference type="PIRSR" id="PIRSR606262-2"/>
    </source>
</evidence>
<comment type="caution">
    <text evidence="17">The sequence shown here is derived from an EMBL/GenBank/DDBJ whole genome shotgun (WGS) entry which is preliminary data.</text>
</comment>
<evidence type="ECO:0000256" key="2">
    <source>
        <dbReference type="ARBA" id="ARBA00003949"/>
    </source>
</evidence>
<dbReference type="PROSITE" id="PS51747">
    <property type="entry name" value="CYT_DCMP_DEAMINASES_2"/>
    <property type="match status" value="1"/>
</dbReference>
<dbReference type="CDD" id="cd01283">
    <property type="entry name" value="cytidine_deaminase"/>
    <property type="match status" value="1"/>
</dbReference>
<evidence type="ECO:0000256" key="11">
    <source>
        <dbReference type="ARBA" id="ARBA00049558"/>
    </source>
</evidence>